<reference evidence="1" key="1">
    <citation type="submission" date="2022-02" db="EMBL/GenBank/DDBJ databases">
        <title>Plant Genome Project.</title>
        <authorList>
            <person name="Zhang R.-G."/>
        </authorList>
    </citation>
    <scope>NUCLEOTIDE SEQUENCE</scope>
    <source>
        <strain evidence="1">AT1</strain>
    </source>
</reference>
<sequence length="50" mass="5978">MRFLTSITEDIVLSIRYPHSINLSLVDSLPRRATHKMKDQWETYFLCHTI</sequence>
<gene>
    <name evidence="1" type="ORF">RHMOL_Rhmol10G0193300</name>
</gene>
<name>A0ACC0M5J5_RHOML</name>
<evidence type="ECO:0000313" key="1">
    <source>
        <dbReference type="EMBL" id="KAI8535688.1"/>
    </source>
</evidence>
<protein>
    <submittedName>
        <fullName evidence="1">Uncharacterized protein</fullName>
    </submittedName>
</protein>
<dbReference type="Proteomes" id="UP001062846">
    <property type="component" value="Chromosome 10"/>
</dbReference>
<proteinExistence type="predicted"/>
<dbReference type="EMBL" id="CM046397">
    <property type="protein sequence ID" value="KAI8535688.1"/>
    <property type="molecule type" value="Genomic_DNA"/>
</dbReference>
<organism evidence="1 2">
    <name type="scientific">Rhododendron molle</name>
    <name type="common">Chinese azalea</name>
    <name type="synonym">Azalea mollis</name>
    <dbReference type="NCBI Taxonomy" id="49168"/>
    <lineage>
        <taxon>Eukaryota</taxon>
        <taxon>Viridiplantae</taxon>
        <taxon>Streptophyta</taxon>
        <taxon>Embryophyta</taxon>
        <taxon>Tracheophyta</taxon>
        <taxon>Spermatophyta</taxon>
        <taxon>Magnoliopsida</taxon>
        <taxon>eudicotyledons</taxon>
        <taxon>Gunneridae</taxon>
        <taxon>Pentapetalae</taxon>
        <taxon>asterids</taxon>
        <taxon>Ericales</taxon>
        <taxon>Ericaceae</taxon>
        <taxon>Ericoideae</taxon>
        <taxon>Rhodoreae</taxon>
        <taxon>Rhododendron</taxon>
    </lineage>
</organism>
<keyword evidence="2" id="KW-1185">Reference proteome</keyword>
<evidence type="ECO:0000313" key="2">
    <source>
        <dbReference type="Proteomes" id="UP001062846"/>
    </source>
</evidence>
<accession>A0ACC0M5J5</accession>
<comment type="caution">
    <text evidence="1">The sequence shown here is derived from an EMBL/GenBank/DDBJ whole genome shotgun (WGS) entry which is preliminary data.</text>
</comment>